<organism evidence="1 2">
    <name type="scientific">Rhizophagus irregularis</name>
    <dbReference type="NCBI Taxonomy" id="588596"/>
    <lineage>
        <taxon>Eukaryota</taxon>
        <taxon>Fungi</taxon>
        <taxon>Fungi incertae sedis</taxon>
        <taxon>Mucoromycota</taxon>
        <taxon>Glomeromycotina</taxon>
        <taxon>Glomeromycetes</taxon>
        <taxon>Glomerales</taxon>
        <taxon>Glomeraceae</taxon>
        <taxon>Rhizophagus</taxon>
    </lineage>
</organism>
<comment type="caution">
    <text evidence="1">The sequence shown here is derived from an EMBL/GenBank/DDBJ whole genome shotgun (WGS) entry which is preliminary data.</text>
</comment>
<evidence type="ECO:0000313" key="1">
    <source>
        <dbReference type="EMBL" id="PKY57664.1"/>
    </source>
</evidence>
<dbReference type="Proteomes" id="UP000234323">
    <property type="component" value="Unassembled WGS sequence"/>
</dbReference>
<evidence type="ECO:0000313" key="2">
    <source>
        <dbReference type="Proteomes" id="UP000234323"/>
    </source>
</evidence>
<accession>A0A2I1HFL9</accession>
<proteinExistence type="predicted"/>
<name>A0A2I1HFL9_9GLOM</name>
<dbReference type="EMBL" id="LLXI01002638">
    <property type="protein sequence ID" value="PKY57664.1"/>
    <property type="molecule type" value="Genomic_DNA"/>
</dbReference>
<dbReference type="AlphaFoldDB" id="A0A2I1HFL9"/>
<protein>
    <submittedName>
        <fullName evidence="1">Uncharacterized protein</fullName>
    </submittedName>
</protein>
<keyword evidence="2" id="KW-1185">Reference proteome</keyword>
<reference evidence="1 2" key="1">
    <citation type="submission" date="2015-10" db="EMBL/GenBank/DDBJ databases">
        <title>Genome analyses suggest a sexual origin of heterokaryosis in a supposedly ancient asexual fungus.</title>
        <authorList>
            <person name="Ropars J."/>
            <person name="Sedzielewska K."/>
            <person name="Noel J."/>
            <person name="Charron P."/>
            <person name="Farinelli L."/>
            <person name="Marton T."/>
            <person name="Kruger M."/>
            <person name="Pelin A."/>
            <person name="Brachmann A."/>
            <person name="Corradi N."/>
        </authorList>
    </citation>
    <scope>NUCLEOTIDE SEQUENCE [LARGE SCALE GENOMIC DNA]</scope>
    <source>
        <strain evidence="1 2">A4</strain>
    </source>
</reference>
<gene>
    <name evidence="1" type="ORF">RhiirA4_429148</name>
</gene>
<sequence>MEKLQSVTNSTDERFTIKCDAYDNLNASRTKLWKRYHSSCLIKNFASGFCSKGKDLQADIETQVDCTTASRWDLFRLNKSKTSTVISSGSPTMDSSAFYAKKYKFALK</sequence>